<keyword evidence="6" id="KW-0865">Zymogen</keyword>
<dbReference type="InterPro" id="IPR043504">
    <property type="entry name" value="Peptidase_S1_PA_chymotrypsin"/>
</dbReference>
<dbReference type="PRINTS" id="PR00722">
    <property type="entry name" value="CHYMOTRYPSIN"/>
</dbReference>
<dbReference type="EC" id="3.4.21.4" evidence="9"/>
<dbReference type="InterPro" id="IPR009003">
    <property type="entry name" value="Peptidase_S1_PA"/>
</dbReference>
<evidence type="ECO:0000256" key="2">
    <source>
        <dbReference type="ARBA" id="ARBA00022525"/>
    </source>
</evidence>
<evidence type="ECO:0000256" key="1">
    <source>
        <dbReference type="ARBA" id="ARBA00004239"/>
    </source>
</evidence>
<keyword evidence="4" id="KW-0378">Hydrolase</keyword>
<gene>
    <name evidence="11" type="ORF">CesoFtcFv8_027300</name>
</gene>
<proteinExistence type="predicted"/>
<dbReference type="FunFam" id="2.40.10.10:FF:000005">
    <property type="entry name" value="Serine protease 37"/>
    <property type="match status" value="1"/>
</dbReference>
<keyword evidence="3" id="KW-0645">Protease</keyword>
<evidence type="ECO:0000256" key="7">
    <source>
        <dbReference type="ARBA" id="ARBA00023157"/>
    </source>
</evidence>
<accession>A0AAN7YE45</accession>
<evidence type="ECO:0000256" key="4">
    <source>
        <dbReference type="ARBA" id="ARBA00022801"/>
    </source>
</evidence>
<evidence type="ECO:0000256" key="8">
    <source>
        <dbReference type="ARBA" id="ARBA00036320"/>
    </source>
</evidence>
<keyword evidence="5" id="KW-0720">Serine protease</keyword>
<dbReference type="GO" id="GO:0004252">
    <property type="term" value="F:serine-type endopeptidase activity"/>
    <property type="evidence" value="ECO:0007669"/>
    <property type="project" value="UniProtKB-EC"/>
</dbReference>
<dbReference type="SUPFAM" id="SSF50494">
    <property type="entry name" value="Trypsin-like serine proteases"/>
    <property type="match status" value="1"/>
</dbReference>
<evidence type="ECO:0000256" key="9">
    <source>
        <dbReference type="ARBA" id="ARBA00038868"/>
    </source>
</evidence>
<dbReference type="InterPro" id="IPR050127">
    <property type="entry name" value="Serine_Proteases_S1"/>
</dbReference>
<evidence type="ECO:0000313" key="12">
    <source>
        <dbReference type="Proteomes" id="UP001335648"/>
    </source>
</evidence>
<comment type="subcellular location">
    <subcellularLocation>
        <location evidence="1">Secreted</location>
        <location evidence="1">Extracellular space</location>
    </subcellularLocation>
</comment>
<keyword evidence="12" id="KW-1185">Reference proteome</keyword>
<reference evidence="11 12" key="1">
    <citation type="journal article" date="2023" name="Mol. Biol. Evol.">
        <title>Genomics of Secondarily Temperate Adaptation in the Only Non-Antarctic Icefish.</title>
        <authorList>
            <person name="Rivera-Colon A.G."/>
            <person name="Rayamajhi N."/>
            <person name="Minhas B.F."/>
            <person name="Madrigal G."/>
            <person name="Bilyk K.T."/>
            <person name="Yoon V."/>
            <person name="Hune M."/>
            <person name="Gregory S."/>
            <person name="Cheng C.H.C."/>
            <person name="Catchen J.M."/>
        </authorList>
    </citation>
    <scope>NUCLEOTIDE SEQUENCE [LARGE SCALE GENOMIC DNA]</scope>
    <source>
        <strain evidence="11">JC2023a</strain>
    </source>
</reference>
<dbReference type="PANTHER" id="PTHR24264:SF65">
    <property type="entry name" value="SRCR DOMAIN-CONTAINING PROTEIN"/>
    <property type="match status" value="1"/>
</dbReference>
<dbReference type="InterPro" id="IPR018114">
    <property type="entry name" value="TRYPSIN_HIS"/>
</dbReference>
<organism evidence="11 12">
    <name type="scientific">Champsocephalus esox</name>
    <name type="common">pike icefish</name>
    <dbReference type="NCBI Taxonomy" id="159716"/>
    <lineage>
        <taxon>Eukaryota</taxon>
        <taxon>Metazoa</taxon>
        <taxon>Chordata</taxon>
        <taxon>Craniata</taxon>
        <taxon>Vertebrata</taxon>
        <taxon>Euteleostomi</taxon>
        <taxon>Actinopterygii</taxon>
        <taxon>Neopterygii</taxon>
        <taxon>Teleostei</taxon>
        <taxon>Neoteleostei</taxon>
        <taxon>Acanthomorphata</taxon>
        <taxon>Eupercaria</taxon>
        <taxon>Perciformes</taxon>
        <taxon>Notothenioidei</taxon>
        <taxon>Channichthyidae</taxon>
        <taxon>Champsocephalus</taxon>
    </lineage>
</organism>
<feature type="domain" description="Peptidase S1" evidence="10">
    <location>
        <begin position="3"/>
        <end position="143"/>
    </location>
</feature>
<comment type="catalytic activity">
    <reaction evidence="8">
        <text>Preferential cleavage: Arg-|-Xaa, Lys-|-Xaa.</text>
        <dbReference type="EC" id="3.4.21.4"/>
    </reaction>
</comment>
<dbReference type="Proteomes" id="UP001335648">
    <property type="component" value="Unassembled WGS sequence"/>
</dbReference>
<dbReference type="InterPro" id="IPR001314">
    <property type="entry name" value="Peptidase_S1A"/>
</dbReference>
<evidence type="ECO:0000256" key="5">
    <source>
        <dbReference type="ARBA" id="ARBA00022825"/>
    </source>
</evidence>
<dbReference type="PANTHER" id="PTHR24264">
    <property type="entry name" value="TRYPSIN-RELATED"/>
    <property type="match status" value="1"/>
</dbReference>
<keyword evidence="7" id="KW-1015">Disulfide bond</keyword>
<dbReference type="Gene3D" id="2.40.10.10">
    <property type="entry name" value="Trypsin-like serine proteases"/>
    <property type="match status" value="2"/>
</dbReference>
<dbReference type="PROSITE" id="PS00134">
    <property type="entry name" value="TRYPSIN_HIS"/>
    <property type="match status" value="1"/>
</dbReference>
<comment type="caution">
    <text evidence="11">The sequence shown here is derived from an EMBL/GenBank/DDBJ whole genome shotgun (WGS) entry which is preliminary data.</text>
</comment>
<dbReference type="AlphaFoldDB" id="A0AAN7YE45"/>
<dbReference type="Pfam" id="PF00089">
    <property type="entry name" value="Trypsin"/>
    <property type="match status" value="1"/>
</dbReference>
<dbReference type="PROSITE" id="PS50240">
    <property type="entry name" value="TRYPSIN_DOM"/>
    <property type="match status" value="1"/>
</dbReference>
<evidence type="ECO:0000256" key="6">
    <source>
        <dbReference type="ARBA" id="ARBA00023145"/>
    </source>
</evidence>
<sequence>MPVCDGSCCQRLKSLISPQVLVQLNGESHCGGVLVNSQWVVTAAHCIHGNNSGQNLTVVAGEHNLDVFEGTEQHTPVFMAIPYPGYVALSGDGDVALLRLRLPVTPSPRVVPVCLPTRSFAERELLPVRYHVVSGWGGAHRGG</sequence>
<evidence type="ECO:0000256" key="3">
    <source>
        <dbReference type="ARBA" id="ARBA00022670"/>
    </source>
</evidence>
<keyword evidence="2" id="KW-0964">Secreted</keyword>
<dbReference type="GO" id="GO:0005615">
    <property type="term" value="C:extracellular space"/>
    <property type="evidence" value="ECO:0007669"/>
    <property type="project" value="TreeGrafter"/>
</dbReference>
<dbReference type="GO" id="GO:0006508">
    <property type="term" value="P:proteolysis"/>
    <property type="evidence" value="ECO:0007669"/>
    <property type="project" value="UniProtKB-KW"/>
</dbReference>
<evidence type="ECO:0000259" key="10">
    <source>
        <dbReference type="PROSITE" id="PS50240"/>
    </source>
</evidence>
<name>A0AAN7YE45_9TELE</name>
<dbReference type="InterPro" id="IPR001254">
    <property type="entry name" value="Trypsin_dom"/>
</dbReference>
<protein>
    <recommendedName>
        <fullName evidence="9">trypsin</fullName>
        <ecNumber evidence="9">3.4.21.4</ecNumber>
    </recommendedName>
</protein>
<dbReference type="EMBL" id="JAULUE010002069">
    <property type="protein sequence ID" value="KAK5874735.1"/>
    <property type="molecule type" value="Genomic_DNA"/>
</dbReference>
<dbReference type="SMART" id="SM00020">
    <property type="entry name" value="Tryp_SPc"/>
    <property type="match status" value="1"/>
</dbReference>
<evidence type="ECO:0000313" key="11">
    <source>
        <dbReference type="EMBL" id="KAK5874735.1"/>
    </source>
</evidence>